<feature type="domain" description="BZIP" evidence="7">
    <location>
        <begin position="80"/>
        <end position="131"/>
    </location>
</feature>
<protein>
    <recommendedName>
        <fullName evidence="7">BZIP domain-containing protein</fullName>
    </recommendedName>
</protein>
<dbReference type="CDD" id="cd14702">
    <property type="entry name" value="bZIP_plant_GBF1"/>
    <property type="match status" value="1"/>
</dbReference>
<evidence type="ECO:0000256" key="1">
    <source>
        <dbReference type="ARBA" id="ARBA00004123"/>
    </source>
</evidence>
<organism evidence="8 9">
    <name type="scientific">Urochloa decumbens</name>
    <dbReference type="NCBI Taxonomy" id="240449"/>
    <lineage>
        <taxon>Eukaryota</taxon>
        <taxon>Viridiplantae</taxon>
        <taxon>Streptophyta</taxon>
        <taxon>Embryophyta</taxon>
        <taxon>Tracheophyta</taxon>
        <taxon>Spermatophyta</taxon>
        <taxon>Magnoliopsida</taxon>
        <taxon>Liliopsida</taxon>
        <taxon>Poales</taxon>
        <taxon>Poaceae</taxon>
        <taxon>PACMAD clade</taxon>
        <taxon>Panicoideae</taxon>
        <taxon>Panicodae</taxon>
        <taxon>Paniceae</taxon>
        <taxon>Melinidinae</taxon>
        <taxon>Urochloa</taxon>
    </lineage>
</organism>
<gene>
    <name evidence="8" type="ORF">URODEC1_LOCUS24634</name>
</gene>
<name>A0ABC8XPQ4_9POAL</name>
<feature type="compositionally biased region" description="Basic residues" evidence="6">
    <location>
        <begin position="83"/>
        <end position="99"/>
    </location>
</feature>
<feature type="region of interest" description="Disordered" evidence="6">
    <location>
        <begin position="51"/>
        <end position="104"/>
    </location>
</feature>
<dbReference type="SUPFAM" id="SSF57959">
    <property type="entry name" value="Leucine zipper domain"/>
    <property type="match status" value="1"/>
</dbReference>
<reference evidence="8 9" key="2">
    <citation type="submission" date="2024-10" db="EMBL/GenBank/DDBJ databases">
        <authorList>
            <person name="Ryan C."/>
        </authorList>
    </citation>
    <scope>NUCLEOTIDE SEQUENCE [LARGE SCALE GENOMIC DNA]</scope>
</reference>
<dbReference type="AlphaFoldDB" id="A0ABC8XPQ4"/>
<proteinExistence type="predicted"/>
<feature type="compositionally biased region" description="Low complexity" evidence="6">
    <location>
        <begin position="62"/>
        <end position="75"/>
    </location>
</feature>
<evidence type="ECO:0000256" key="5">
    <source>
        <dbReference type="ARBA" id="ARBA00023242"/>
    </source>
</evidence>
<dbReference type="PROSITE" id="PS00036">
    <property type="entry name" value="BZIP_BASIC"/>
    <property type="match status" value="1"/>
</dbReference>
<evidence type="ECO:0000256" key="6">
    <source>
        <dbReference type="SAM" id="MobiDB-lite"/>
    </source>
</evidence>
<dbReference type="PANTHER" id="PTHR46324:SF8">
    <property type="entry name" value="OCS ELEMENT-BINDING FACTOR 1"/>
    <property type="match status" value="1"/>
</dbReference>
<keyword evidence="9" id="KW-1185">Reference proteome</keyword>
<dbReference type="Pfam" id="PF00170">
    <property type="entry name" value="bZIP_1"/>
    <property type="match status" value="1"/>
</dbReference>
<dbReference type="PROSITE" id="PS50217">
    <property type="entry name" value="BZIP"/>
    <property type="match status" value="1"/>
</dbReference>
<accession>A0ABC8XPQ4</accession>
<dbReference type="FunFam" id="1.20.5.170:FF:000020">
    <property type="entry name" value="BZIP transcription factor"/>
    <property type="match status" value="1"/>
</dbReference>
<keyword evidence="3" id="KW-0238">DNA-binding</keyword>
<dbReference type="PANTHER" id="PTHR46324">
    <property type="entry name" value="BASIC LEUCINE ZIPPER 43-RELATED"/>
    <property type="match status" value="1"/>
</dbReference>
<evidence type="ECO:0000256" key="4">
    <source>
        <dbReference type="ARBA" id="ARBA00023163"/>
    </source>
</evidence>
<keyword evidence="2" id="KW-0805">Transcription regulation</keyword>
<reference evidence="9" key="1">
    <citation type="submission" date="2024-06" db="EMBL/GenBank/DDBJ databases">
        <authorList>
            <person name="Ryan C."/>
        </authorList>
    </citation>
    <scope>NUCLEOTIDE SEQUENCE [LARGE SCALE GENOMIC DNA]</scope>
</reference>
<evidence type="ECO:0000256" key="3">
    <source>
        <dbReference type="ARBA" id="ARBA00023125"/>
    </source>
</evidence>
<dbReference type="Proteomes" id="UP001497457">
    <property type="component" value="Chromosome 14rd"/>
</dbReference>
<dbReference type="SMART" id="SM00338">
    <property type="entry name" value="BRLZ"/>
    <property type="match status" value="1"/>
</dbReference>
<sequence>MLSVQESFDLVDFAAATSSCCVPRDLGMDIITCGFTPWGADTCPSLDQVMASSSRAPAPETAEVGEQAAEAPGEAVAEEQERRRRRKESNRLSARRSRERKQQRLEELRGEAARLRAERQGLESRLHDLARCGAVVCRQNARLRAEAAALESRLRAAEARRRTIALRRRLLALRQAALLPPPHQPMMMTTPLQQQAAGVAPPLGLASLMT</sequence>
<dbReference type="GO" id="GO:0005634">
    <property type="term" value="C:nucleus"/>
    <property type="evidence" value="ECO:0007669"/>
    <property type="project" value="UniProtKB-SubCell"/>
</dbReference>
<dbReference type="EMBL" id="OZ075124">
    <property type="protein sequence ID" value="CAL4927551.1"/>
    <property type="molecule type" value="Genomic_DNA"/>
</dbReference>
<dbReference type="InterPro" id="IPR044521">
    <property type="entry name" value="AtbZIP8/43"/>
</dbReference>
<evidence type="ECO:0000259" key="7">
    <source>
        <dbReference type="PROSITE" id="PS50217"/>
    </source>
</evidence>
<evidence type="ECO:0000313" key="8">
    <source>
        <dbReference type="EMBL" id="CAL4927551.1"/>
    </source>
</evidence>
<keyword evidence="5" id="KW-0539">Nucleus</keyword>
<dbReference type="InterPro" id="IPR046347">
    <property type="entry name" value="bZIP_sf"/>
</dbReference>
<keyword evidence="4" id="KW-0804">Transcription</keyword>
<dbReference type="InterPro" id="IPR004827">
    <property type="entry name" value="bZIP"/>
</dbReference>
<comment type="subcellular location">
    <subcellularLocation>
        <location evidence="1">Nucleus</location>
    </subcellularLocation>
</comment>
<dbReference type="Gene3D" id="1.20.5.170">
    <property type="match status" value="1"/>
</dbReference>
<dbReference type="GO" id="GO:0003677">
    <property type="term" value="F:DNA binding"/>
    <property type="evidence" value="ECO:0007669"/>
    <property type="project" value="UniProtKB-KW"/>
</dbReference>
<evidence type="ECO:0000313" key="9">
    <source>
        <dbReference type="Proteomes" id="UP001497457"/>
    </source>
</evidence>
<dbReference type="InterPro" id="IPR045314">
    <property type="entry name" value="bZIP_plant_GBF1"/>
</dbReference>
<evidence type="ECO:0000256" key="2">
    <source>
        <dbReference type="ARBA" id="ARBA00023015"/>
    </source>
</evidence>